<proteinExistence type="predicted"/>
<dbReference type="InterPro" id="IPR018714">
    <property type="entry name" value="DUF2237"/>
</dbReference>
<dbReference type="PANTHER" id="PTHR37466:SF1">
    <property type="entry name" value="SLR1628 PROTEIN"/>
    <property type="match status" value="1"/>
</dbReference>
<keyword evidence="2" id="KW-1185">Reference proteome</keyword>
<evidence type="ECO:0000313" key="1">
    <source>
        <dbReference type="EMBL" id="MFC0339281.1"/>
    </source>
</evidence>
<reference evidence="1 2" key="1">
    <citation type="submission" date="2024-09" db="EMBL/GenBank/DDBJ databases">
        <authorList>
            <person name="Sun Q."/>
            <person name="Mori K."/>
        </authorList>
    </citation>
    <scope>NUCLEOTIDE SEQUENCE [LARGE SCALE GENOMIC DNA]</scope>
    <source>
        <strain evidence="1 2">KCTC 22789</strain>
    </source>
</reference>
<dbReference type="Gene3D" id="3.30.56.110">
    <property type="entry name" value="Protein of unknown function DUF2237"/>
    <property type="match status" value="1"/>
</dbReference>
<accession>A0ABV6HZN0</accession>
<comment type="caution">
    <text evidence="1">The sequence shown here is derived from an EMBL/GenBank/DDBJ whole genome shotgun (WGS) entry which is preliminary data.</text>
</comment>
<gene>
    <name evidence="1" type="ORF">ACFFII_00675</name>
</gene>
<name>A0ABV6HZN0_9RHOB</name>
<protein>
    <submittedName>
        <fullName evidence="1">DUF2237 family protein</fullName>
    </submittedName>
</protein>
<dbReference type="Proteomes" id="UP001589799">
    <property type="component" value="Unassembled WGS sequence"/>
</dbReference>
<dbReference type="RefSeq" id="WP_377696956.1">
    <property type="nucleotide sequence ID" value="NZ_JBHLWE010000002.1"/>
</dbReference>
<dbReference type="EMBL" id="JBHLWE010000002">
    <property type="protein sequence ID" value="MFC0339281.1"/>
    <property type="molecule type" value="Genomic_DNA"/>
</dbReference>
<sequence length="124" mass="13405">MEPSLNVLGEPLQPCSTRPLTGFYRNGCCDTGPEDRGSHTVCVIATEEFLAFSKYLGNDLSTPRPEYGFAGLKAGDRWCICAGRFLQAAQEFAAPQVVLASTHLRATEIVPLELLHAHAVDAAK</sequence>
<evidence type="ECO:0000313" key="2">
    <source>
        <dbReference type="Proteomes" id="UP001589799"/>
    </source>
</evidence>
<organism evidence="1 2">
    <name type="scientific">Paracoccus niistensis</name>
    <dbReference type="NCBI Taxonomy" id="632935"/>
    <lineage>
        <taxon>Bacteria</taxon>
        <taxon>Pseudomonadati</taxon>
        <taxon>Pseudomonadota</taxon>
        <taxon>Alphaproteobacteria</taxon>
        <taxon>Rhodobacterales</taxon>
        <taxon>Paracoccaceae</taxon>
        <taxon>Paracoccus</taxon>
    </lineage>
</organism>
<dbReference type="PANTHER" id="PTHR37466">
    <property type="entry name" value="SLR1628 PROTEIN"/>
    <property type="match status" value="1"/>
</dbReference>
<dbReference type="Pfam" id="PF09996">
    <property type="entry name" value="DUF2237"/>
    <property type="match status" value="1"/>
</dbReference>